<dbReference type="InterPro" id="IPR037401">
    <property type="entry name" value="SnoaL-like"/>
</dbReference>
<keyword evidence="3" id="KW-1185">Reference proteome</keyword>
<comment type="caution">
    <text evidence="2">The sequence shown here is derived from an EMBL/GenBank/DDBJ whole genome shotgun (WGS) entry which is preliminary data.</text>
</comment>
<gene>
    <name evidence="2" type="ORF">J4573_41270</name>
</gene>
<dbReference type="SUPFAM" id="SSF54427">
    <property type="entry name" value="NTF2-like"/>
    <property type="match status" value="1"/>
</dbReference>
<dbReference type="Proteomes" id="UP000669179">
    <property type="component" value="Unassembled WGS sequence"/>
</dbReference>
<protein>
    <submittedName>
        <fullName evidence="2">Nuclear transport factor 2 family protein</fullName>
    </submittedName>
</protein>
<accession>A0A939T8V4</accession>
<dbReference type="Gene3D" id="3.10.450.50">
    <property type="match status" value="1"/>
</dbReference>
<dbReference type="InterPro" id="IPR032710">
    <property type="entry name" value="NTF2-like_dom_sf"/>
</dbReference>
<dbReference type="AlphaFoldDB" id="A0A939T8V4"/>
<reference evidence="2" key="1">
    <citation type="submission" date="2021-03" db="EMBL/GenBank/DDBJ databases">
        <authorList>
            <person name="Kanchanasin P."/>
            <person name="Saeng-In P."/>
            <person name="Phongsopitanun W."/>
            <person name="Yuki M."/>
            <person name="Kudo T."/>
            <person name="Ohkuma M."/>
            <person name="Tanasupawat S."/>
        </authorList>
    </citation>
    <scope>NUCLEOTIDE SEQUENCE</scope>
    <source>
        <strain evidence="2">GKU 128</strain>
    </source>
</reference>
<feature type="domain" description="SnoaL-like" evidence="1">
    <location>
        <begin position="3"/>
        <end position="117"/>
    </location>
</feature>
<evidence type="ECO:0000313" key="2">
    <source>
        <dbReference type="EMBL" id="MBO2453579.1"/>
    </source>
</evidence>
<proteinExistence type="predicted"/>
<evidence type="ECO:0000313" key="3">
    <source>
        <dbReference type="Proteomes" id="UP000669179"/>
    </source>
</evidence>
<dbReference type="RefSeq" id="WP_208261596.1">
    <property type="nucleotide sequence ID" value="NZ_JAGEOJ010000021.1"/>
</dbReference>
<sequence>MGDREELGDLVSRLGLWLDEKRFDEARDVLAEDVSASTASGSVSGLDAVVRQARRAHPENVRTQHFITNPLFKVNGDHAAIDANLLVVFAEESRQRFLGERYRLEATRTAEGWRISRVGVDLVWDATRVEQLTGL</sequence>
<name>A0A939T8V4_9ACTN</name>
<dbReference type="EMBL" id="JAGEOJ010000021">
    <property type="protein sequence ID" value="MBO2453579.1"/>
    <property type="molecule type" value="Genomic_DNA"/>
</dbReference>
<organism evidence="2 3">
    <name type="scientific">Actinomadura barringtoniae</name>
    <dbReference type="NCBI Taxonomy" id="1427535"/>
    <lineage>
        <taxon>Bacteria</taxon>
        <taxon>Bacillati</taxon>
        <taxon>Actinomycetota</taxon>
        <taxon>Actinomycetes</taxon>
        <taxon>Streptosporangiales</taxon>
        <taxon>Thermomonosporaceae</taxon>
        <taxon>Actinomadura</taxon>
    </lineage>
</organism>
<evidence type="ECO:0000259" key="1">
    <source>
        <dbReference type="Pfam" id="PF13577"/>
    </source>
</evidence>
<dbReference type="Pfam" id="PF13577">
    <property type="entry name" value="SnoaL_4"/>
    <property type="match status" value="1"/>
</dbReference>